<dbReference type="Proteomes" id="UP000190162">
    <property type="component" value="Unassembled WGS sequence"/>
</dbReference>
<dbReference type="GO" id="GO:0003700">
    <property type="term" value="F:DNA-binding transcription factor activity"/>
    <property type="evidence" value="ECO:0007669"/>
    <property type="project" value="InterPro"/>
</dbReference>
<dbReference type="InterPro" id="IPR050313">
    <property type="entry name" value="Carb_Metab_HTH_regulators"/>
</dbReference>
<dbReference type="SMART" id="SM00420">
    <property type="entry name" value="HTH_DEOR"/>
    <property type="match status" value="1"/>
</dbReference>
<evidence type="ECO:0000256" key="2">
    <source>
        <dbReference type="ARBA" id="ARBA00023163"/>
    </source>
</evidence>
<keyword evidence="1" id="KW-0805">Transcription regulation</keyword>
<dbReference type="EMBL" id="FUXU01000086">
    <property type="protein sequence ID" value="SKA66322.1"/>
    <property type="molecule type" value="Genomic_DNA"/>
</dbReference>
<accession>A0A1T4VMV6</accession>
<dbReference type="InterPro" id="IPR014036">
    <property type="entry name" value="DeoR-like_C"/>
</dbReference>
<dbReference type="Gene3D" id="3.40.50.1360">
    <property type="match status" value="1"/>
</dbReference>
<dbReference type="InterPro" id="IPR037171">
    <property type="entry name" value="NagB/RpiA_transferase-like"/>
</dbReference>
<keyword evidence="5" id="KW-1185">Reference proteome</keyword>
<dbReference type="Pfam" id="PF08220">
    <property type="entry name" value="HTH_DeoR"/>
    <property type="match status" value="1"/>
</dbReference>
<evidence type="ECO:0000259" key="3">
    <source>
        <dbReference type="PROSITE" id="PS51000"/>
    </source>
</evidence>
<dbReference type="InterPro" id="IPR036388">
    <property type="entry name" value="WH-like_DNA-bd_sf"/>
</dbReference>
<dbReference type="RefSeq" id="WP_078754207.1">
    <property type="nucleotide sequence ID" value="NZ_FUXU01000086.1"/>
</dbReference>
<reference evidence="5" key="1">
    <citation type="submission" date="2017-02" db="EMBL/GenBank/DDBJ databases">
        <authorList>
            <person name="Varghese N."/>
            <person name="Submissions S."/>
        </authorList>
    </citation>
    <scope>NUCLEOTIDE SEQUENCE [LARGE SCALE GENOMIC DNA]</scope>
    <source>
        <strain evidence="5">DSM 22720</strain>
    </source>
</reference>
<dbReference type="Gene3D" id="1.10.10.10">
    <property type="entry name" value="Winged helix-like DNA-binding domain superfamily/Winged helix DNA-binding domain"/>
    <property type="match status" value="1"/>
</dbReference>
<gene>
    <name evidence="4" type="ORF">SAMN02745132_04095</name>
</gene>
<dbReference type="PROSITE" id="PS51000">
    <property type="entry name" value="HTH_DEOR_2"/>
    <property type="match status" value="1"/>
</dbReference>
<dbReference type="SMART" id="SM01134">
    <property type="entry name" value="DeoRC"/>
    <property type="match status" value="1"/>
</dbReference>
<feature type="domain" description="HTH deoR-type" evidence="3">
    <location>
        <begin position="3"/>
        <end position="58"/>
    </location>
</feature>
<proteinExistence type="predicted"/>
<dbReference type="SUPFAM" id="SSF46785">
    <property type="entry name" value="Winged helix' DNA-binding domain"/>
    <property type="match status" value="1"/>
</dbReference>
<organism evidence="4 5">
    <name type="scientific">Enterovibrio nigricans DSM 22720</name>
    <dbReference type="NCBI Taxonomy" id="1121868"/>
    <lineage>
        <taxon>Bacteria</taxon>
        <taxon>Pseudomonadati</taxon>
        <taxon>Pseudomonadota</taxon>
        <taxon>Gammaproteobacteria</taxon>
        <taxon>Vibrionales</taxon>
        <taxon>Vibrionaceae</taxon>
        <taxon>Enterovibrio</taxon>
    </lineage>
</organism>
<keyword evidence="2" id="KW-0804">Transcription</keyword>
<dbReference type="InterPro" id="IPR036390">
    <property type="entry name" value="WH_DNA-bd_sf"/>
</dbReference>
<name>A0A1T4VMV6_9GAMM</name>
<dbReference type="PANTHER" id="PTHR30363">
    <property type="entry name" value="HTH-TYPE TRANSCRIPTIONAL REGULATOR SRLR-RELATED"/>
    <property type="match status" value="1"/>
</dbReference>
<dbReference type="Pfam" id="PF00455">
    <property type="entry name" value="DeoRC"/>
    <property type="match status" value="1"/>
</dbReference>
<dbReference type="AlphaFoldDB" id="A0A1T4VMV6"/>
<evidence type="ECO:0000313" key="5">
    <source>
        <dbReference type="Proteomes" id="UP000190162"/>
    </source>
</evidence>
<evidence type="ECO:0000313" key="4">
    <source>
        <dbReference type="EMBL" id="SKA66322.1"/>
    </source>
</evidence>
<dbReference type="InterPro" id="IPR001034">
    <property type="entry name" value="DeoR_HTH"/>
</dbReference>
<evidence type="ECO:0000256" key="1">
    <source>
        <dbReference type="ARBA" id="ARBA00023015"/>
    </source>
</evidence>
<dbReference type="SUPFAM" id="SSF100950">
    <property type="entry name" value="NagB/RpiA/CoA transferase-like"/>
    <property type="match status" value="1"/>
</dbReference>
<sequence length="262" mass="28802">MHERERHRIIIAETAERPVVTVSYLVELLGSSEATIRRDINTLHKEGRLIRVRGGAEALSPPTSTFLAGRPFAISQTINAEPKHLIAKAAAVLCDDGDSIIIGGGSTAFMMAEHLKNRNMQVMTNSFVIAEYLLKNSKNVVNLPAGKVYPDQNLILSPFEEDGTKSFCASKIFFGAQGVGPMGVMETDPQVAQGTSRLMKQAEQRVLLVDSSKFKQRSSLILCPLREINIVITDRNLDAESRELIQEQGCSLIIAEEVIPED</sequence>
<dbReference type="OrthoDB" id="5685843at2"/>
<dbReference type="PANTHER" id="PTHR30363:SF55">
    <property type="entry name" value="HTH-TYPE TRANSCRIPTIONAL REGULATOR ULAR"/>
    <property type="match status" value="1"/>
</dbReference>
<protein>
    <submittedName>
        <fullName evidence="4">Transcriptional regulator, DeoR family</fullName>
    </submittedName>
</protein>
<dbReference type="PRINTS" id="PR00037">
    <property type="entry name" value="HTHLACR"/>
</dbReference>